<name>A0A6C0K145_9ZZZZ</name>
<evidence type="ECO:0000313" key="2">
    <source>
        <dbReference type="EMBL" id="QHU10670.1"/>
    </source>
</evidence>
<feature type="region of interest" description="Disordered" evidence="1">
    <location>
        <begin position="129"/>
        <end position="187"/>
    </location>
</feature>
<dbReference type="InterPro" id="IPR036249">
    <property type="entry name" value="Thioredoxin-like_sf"/>
</dbReference>
<feature type="compositionally biased region" description="Basic residues" evidence="1">
    <location>
        <begin position="132"/>
        <end position="187"/>
    </location>
</feature>
<protein>
    <recommendedName>
        <fullName evidence="3">Thioredoxin domain-containing protein</fullName>
    </recommendedName>
</protein>
<reference evidence="2" key="1">
    <citation type="journal article" date="2020" name="Nature">
        <title>Giant virus diversity and host interactions through global metagenomics.</title>
        <authorList>
            <person name="Schulz F."/>
            <person name="Roux S."/>
            <person name="Paez-Espino D."/>
            <person name="Jungbluth S."/>
            <person name="Walsh D.A."/>
            <person name="Denef V.J."/>
            <person name="McMahon K.D."/>
            <person name="Konstantinidis K.T."/>
            <person name="Eloe-Fadrosh E.A."/>
            <person name="Kyrpides N.C."/>
            <person name="Woyke T."/>
        </authorList>
    </citation>
    <scope>NUCLEOTIDE SEQUENCE</scope>
    <source>
        <strain evidence="2">GVMAG-S-1101165-83</strain>
    </source>
</reference>
<proteinExistence type="predicted"/>
<dbReference type="Gene3D" id="3.40.30.10">
    <property type="entry name" value="Glutaredoxin"/>
    <property type="match status" value="1"/>
</dbReference>
<evidence type="ECO:0000256" key="1">
    <source>
        <dbReference type="SAM" id="MobiDB-lite"/>
    </source>
</evidence>
<dbReference type="AlphaFoldDB" id="A0A6C0K145"/>
<dbReference type="SUPFAM" id="SSF52833">
    <property type="entry name" value="Thioredoxin-like"/>
    <property type="match status" value="1"/>
</dbReference>
<accession>A0A6C0K145</accession>
<evidence type="ECO:0008006" key="3">
    <source>
        <dbReference type="Google" id="ProtNLM"/>
    </source>
</evidence>
<dbReference type="EMBL" id="MN740770">
    <property type="protein sequence ID" value="QHU10670.1"/>
    <property type="molecule type" value="Genomic_DNA"/>
</dbReference>
<dbReference type="PROSITE" id="PS00194">
    <property type="entry name" value="THIOREDOXIN_1"/>
    <property type="match status" value="1"/>
</dbReference>
<sequence>MQFKKPFIYIDPLLSNHENLVGDFNNDVKSGKHVFLFLFMDGCGPCNDTKPKWNNIKKYLKKEHLHKNDVIIAQINQKLFSGLNGVGSEPMGYPCLRYVKSPTVEEYEDSSIPEKDRSSESFAAWVESKLKEGKHKSNKQKGGVKRTTKRRGGKWSLKYKKSINCRRPKGFSQRQHCKYGRKTKKHH</sequence>
<dbReference type="InterPro" id="IPR017937">
    <property type="entry name" value="Thioredoxin_CS"/>
</dbReference>
<organism evidence="2">
    <name type="scientific">viral metagenome</name>
    <dbReference type="NCBI Taxonomy" id="1070528"/>
    <lineage>
        <taxon>unclassified sequences</taxon>
        <taxon>metagenomes</taxon>
        <taxon>organismal metagenomes</taxon>
    </lineage>
</organism>
<dbReference type="CDD" id="cd02961">
    <property type="entry name" value="PDI_a_family"/>
    <property type="match status" value="1"/>
</dbReference>